<comment type="caution">
    <text evidence="2">The sequence shown here is derived from an EMBL/GenBank/DDBJ whole genome shotgun (WGS) entry which is preliminary data.</text>
</comment>
<name>A0A7V2ZMH5_9BACT</name>
<dbReference type="InterPro" id="IPR028973">
    <property type="entry name" value="PhnB-like"/>
</dbReference>
<dbReference type="Gene3D" id="3.30.720.100">
    <property type="match status" value="1"/>
</dbReference>
<organism evidence="2">
    <name type="scientific">Ignavibacterium album</name>
    <dbReference type="NCBI Taxonomy" id="591197"/>
    <lineage>
        <taxon>Bacteria</taxon>
        <taxon>Pseudomonadati</taxon>
        <taxon>Ignavibacteriota</taxon>
        <taxon>Ignavibacteria</taxon>
        <taxon>Ignavibacteriales</taxon>
        <taxon>Ignavibacteriaceae</taxon>
        <taxon>Ignavibacterium</taxon>
    </lineage>
</organism>
<dbReference type="Gene3D" id="3.10.180.10">
    <property type="entry name" value="2,3-Dihydroxybiphenyl 1,2-Dioxygenase, domain 1"/>
    <property type="match status" value="1"/>
</dbReference>
<proteinExistence type="predicted"/>
<sequence length="298" mass="34361">MINLTPCLWFDNQAEEAVHFYTSLFDNSSIKKITRFGKEGYEYHHKPEGSVMTVEFELNGQSFLALNGGPDFKFNESVSFFVYCGSEERINFLYQKLLEGGSVNIPLDKYDWSPKYAWVKDKFGISWQLDVEDVNSPQKIVPSLLFVNEKFMKVKEAIKFYSSVFPNSKILLEVPWDKSMNFPEGTLLFAQAKLNGYLLNAMSGGNIKHNFDFNEAISFIVYCDTQEEVDYYWNKLSEGGQEVQCGWLKDKFGVSWQIVPKVFIKLLEDPQKASKVLNAMFEMKKFDINKLMEAANGK</sequence>
<protein>
    <submittedName>
        <fullName evidence="2">VOC family protein</fullName>
    </submittedName>
</protein>
<accession>A0A7V2ZMH5</accession>
<dbReference type="PANTHER" id="PTHR33990">
    <property type="entry name" value="PROTEIN YJDN-RELATED"/>
    <property type="match status" value="1"/>
</dbReference>
<feature type="domain" description="PhnB-like" evidence="1">
    <location>
        <begin position="4"/>
        <end position="129"/>
    </location>
</feature>
<dbReference type="SUPFAM" id="SSF54593">
    <property type="entry name" value="Glyoxalase/Bleomycin resistance protein/Dihydroxybiphenyl dioxygenase"/>
    <property type="match status" value="2"/>
</dbReference>
<dbReference type="CDD" id="cd06588">
    <property type="entry name" value="PhnB_like"/>
    <property type="match status" value="2"/>
</dbReference>
<evidence type="ECO:0000313" key="2">
    <source>
        <dbReference type="EMBL" id="HFI92709.1"/>
    </source>
</evidence>
<dbReference type="Pfam" id="PF06983">
    <property type="entry name" value="3-dmu-9_3-mt"/>
    <property type="match status" value="2"/>
</dbReference>
<gene>
    <name evidence="2" type="ORF">ENS31_14410</name>
</gene>
<dbReference type="InterPro" id="IPR029068">
    <property type="entry name" value="Glyas_Bleomycin-R_OHBP_Dase"/>
</dbReference>
<reference evidence="2" key="1">
    <citation type="journal article" date="2020" name="mSystems">
        <title>Genome- and Community-Level Interaction Insights into Carbon Utilization and Element Cycling Functions of Hydrothermarchaeota in Hydrothermal Sediment.</title>
        <authorList>
            <person name="Zhou Z."/>
            <person name="Liu Y."/>
            <person name="Xu W."/>
            <person name="Pan J."/>
            <person name="Luo Z.H."/>
            <person name="Li M."/>
        </authorList>
    </citation>
    <scope>NUCLEOTIDE SEQUENCE [LARGE SCALE GENOMIC DNA]</scope>
    <source>
        <strain evidence="2">SpSt-479</strain>
    </source>
</reference>
<dbReference type="EMBL" id="DSUJ01000011">
    <property type="protein sequence ID" value="HFI92709.1"/>
    <property type="molecule type" value="Genomic_DNA"/>
</dbReference>
<evidence type="ECO:0000259" key="1">
    <source>
        <dbReference type="Pfam" id="PF06983"/>
    </source>
</evidence>
<dbReference type="Gene3D" id="3.30.720.110">
    <property type="match status" value="1"/>
</dbReference>
<dbReference type="AlphaFoldDB" id="A0A7V2ZMH5"/>
<feature type="domain" description="PhnB-like" evidence="1">
    <location>
        <begin position="138"/>
        <end position="259"/>
    </location>
</feature>